<evidence type="ECO:0000313" key="3">
    <source>
        <dbReference type="EMBL" id="GFH47864.1"/>
    </source>
</evidence>
<accession>A0AAD3CNF2</accession>
<dbReference type="InterPro" id="IPR044925">
    <property type="entry name" value="His-Me_finger_sf"/>
</dbReference>
<feature type="compositionally biased region" description="Polar residues" evidence="2">
    <location>
        <begin position="97"/>
        <end position="121"/>
    </location>
</feature>
<proteinExistence type="predicted"/>
<dbReference type="Proteomes" id="UP001054902">
    <property type="component" value="Unassembled WGS sequence"/>
</dbReference>
<feature type="compositionally biased region" description="Polar residues" evidence="2">
    <location>
        <begin position="129"/>
        <end position="154"/>
    </location>
</feature>
<feature type="region of interest" description="Disordered" evidence="2">
    <location>
        <begin position="1"/>
        <end position="154"/>
    </location>
</feature>
<dbReference type="AlphaFoldDB" id="A0AAD3CNF2"/>
<reference evidence="3 4" key="1">
    <citation type="journal article" date="2021" name="Sci. Rep.">
        <title>The genome of the diatom Chaetoceros tenuissimus carries an ancient integrated fragment of an extant virus.</title>
        <authorList>
            <person name="Hongo Y."/>
            <person name="Kimura K."/>
            <person name="Takaki Y."/>
            <person name="Yoshida Y."/>
            <person name="Baba S."/>
            <person name="Kobayashi G."/>
            <person name="Nagasaki K."/>
            <person name="Hano T."/>
            <person name="Tomaru Y."/>
        </authorList>
    </citation>
    <scope>NUCLEOTIDE SEQUENCE [LARGE SCALE GENOMIC DNA]</scope>
    <source>
        <strain evidence="3 4">NIES-3715</strain>
    </source>
</reference>
<gene>
    <name evidence="3" type="ORF">CTEN210_04340</name>
</gene>
<sequence>MDLFSNEETPDSNLRRNRQGAPGDHFRPPTNRVPTTTQSIRSQVNSHRTNRHPSNQNANRMNGFSNSSSHRQPSGQSSFQHPNAKGLGNKPKVAPNLQGTGDYSNQYQYDPSTNENSNQNWNEHDNRMSETTFHQNHTQEPQQSNHDSSVNHFSQNTNATHQTAFQPNPSNMVYQMQPSQPLVIIQQQPQQQVTQLDLIRSELNNRDRLDQYKQMEELRKQVMSSKRRRPSPSARESSADPDELSRLKLALEAKDKENRLLKMEKDNALRNLITNSKAAEAAIEKVVKERDSELAKAVASERAKAEVEIGKAVASERAKAEVEIGKAVASERAKAEVEIGKAVASERAKAKVEIDKVVEERANAVEERNKAIALRNNAIENSRVNNARVQHESIERVQNVNNSASANQLQSELDDWRKRYESLREENEYNETQIALKNTALFNLTRELRNNSRNQISQSSSQGSTTKLSSEQYSAEKWLLVKITEQFLFHIHYLNMAVPRIYNLIPQAKRDKMLTDPTKELPTTYDAITFFKLFQDSVPILATGHCINALRANDKNKPRFTDEEKNKFQVTRAGMYLGLTKACIPEILQILASKKDEKQIDVVMELLRQLLAVKVSQGLVIVNFVQRTSNAFIVSGEHKQMLRKLAETVLNIAKNPNHSKTTVNLDMDEDSDSYTCLTEYSGNVSIEAAHESYLASIQQLVEHEYDFDSHPVISDQTVENMIASNKISATNNITNTMESSQRVTLEYIDTPMETSTIQLTPDEEESSVAFGNIAVDVDKLKVEFLQSKNERAEMLSYALRVYADQPPLQTFFENYFNALYFEWYVVNASQELSGVTYISDEDRKCIASKLRLKHFTHPVDVFMLSEDFLNQYIEKLEHVYTTLEINGPNNDSSVYLMPSQKEPPVDQITQITPCMEVTPERSTKIDGRAERVDIIMKFRDGNGQQVSETSWKIQTQQFSAKAKKDISRHTDTRWTDKTTRQRRDLRLQASHQCHNPKCIGCGHLIEEPIIDNNGKCRKRGWIIRDNRLLQKAPTCQCPNRCLGVVHLPGFDEDSENAKFYQSDLNQVFTELKGEGISQYLRLPNNTFLLNPLYKGNNNKKTFVNVSFSKFNKEYNASTSFGYCQPCTN</sequence>
<organism evidence="3 4">
    <name type="scientific">Chaetoceros tenuissimus</name>
    <dbReference type="NCBI Taxonomy" id="426638"/>
    <lineage>
        <taxon>Eukaryota</taxon>
        <taxon>Sar</taxon>
        <taxon>Stramenopiles</taxon>
        <taxon>Ochrophyta</taxon>
        <taxon>Bacillariophyta</taxon>
        <taxon>Coscinodiscophyceae</taxon>
        <taxon>Chaetocerotophycidae</taxon>
        <taxon>Chaetocerotales</taxon>
        <taxon>Chaetocerotaceae</taxon>
        <taxon>Chaetoceros</taxon>
    </lineage>
</organism>
<keyword evidence="4" id="KW-1185">Reference proteome</keyword>
<comment type="caution">
    <text evidence="3">The sequence shown here is derived from an EMBL/GenBank/DDBJ whole genome shotgun (WGS) entry which is preliminary data.</text>
</comment>
<keyword evidence="1" id="KW-0175">Coiled coil</keyword>
<evidence type="ECO:0000256" key="2">
    <source>
        <dbReference type="SAM" id="MobiDB-lite"/>
    </source>
</evidence>
<name>A0AAD3CNF2_9STRA</name>
<feature type="compositionally biased region" description="Polar residues" evidence="2">
    <location>
        <begin position="32"/>
        <end position="64"/>
    </location>
</feature>
<evidence type="ECO:0000313" key="4">
    <source>
        <dbReference type="Proteomes" id="UP001054902"/>
    </source>
</evidence>
<feature type="compositionally biased region" description="Low complexity" evidence="2">
    <location>
        <begin position="65"/>
        <end position="78"/>
    </location>
</feature>
<feature type="coiled-coil region" evidence="1">
    <location>
        <begin position="406"/>
        <end position="433"/>
    </location>
</feature>
<dbReference type="EMBL" id="BLLK01000023">
    <property type="protein sequence ID" value="GFH47864.1"/>
    <property type="molecule type" value="Genomic_DNA"/>
</dbReference>
<evidence type="ECO:0000256" key="1">
    <source>
        <dbReference type="SAM" id="Coils"/>
    </source>
</evidence>
<protein>
    <submittedName>
        <fullName evidence="3">Uncharacterized protein</fullName>
    </submittedName>
</protein>
<feature type="region of interest" description="Disordered" evidence="2">
    <location>
        <begin position="220"/>
        <end position="243"/>
    </location>
</feature>
<dbReference type="SUPFAM" id="SSF54060">
    <property type="entry name" value="His-Me finger endonucleases"/>
    <property type="match status" value="1"/>
</dbReference>
<feature type="coiled-coil region" evidence="1">
    <location>
        <begin position="244"/>
        <end position="289"/>
    </location>
</feature>